<gene>
    <name evidence="4" type="ORF">KIN20_002482</name>
</gene>
<dbReference type="Proteomes" id="UP001196413">
    <property type="component" value="Unassembled WGS sequence"/>
</dbReference>
<dbReference type="InterPro" id="IPR057989">
    <property type="entry name" value="TPR_RPAP1/MINIYO-like"/>
</dbReference>
<name>A0AAD5LV93_PARTN</name>
<dbReference type="GO" id="GO:0006366">
    <property type="term" value="P:transcription by RNA polymerase II"/>
    <property type="evidence" value="ECO:0007669"/>
    <property type="project" value="InterPro"/>
</dbReference>
<feature type="compositionally biased region" description="Low complexity" evidence="1">
    <location>
        <begin position="490"/>
        <end position="505"/>
    </location>
</feature>
<dbReference type="PANTHER" id="PTHR21483">
    <property type="entry name" value="RNA POLYMERASE II-ASSOCIATED PROTEIN 1"/>
    <property type="match status" value="1"/>
</dbReference>
<organism evidence="4 5">
    <name type="scientific">Parelaphostrongylus tenuis</name>
    <name type="common">Meningeal worm</name>
    <dbReference type="NCBI Taxonomy" id="148309"/>
    <lineage>
        <taxon>Eukaryota</taxon>
        <taxon>Metazoa</taxon>
        <taxon>Ecdysozoa</taxon>
        <taxon>Nematoda</taxon>
        <taxon>Chromadorea</taxon>
        <taxon>Rhabditida</taxon>
        <taxon>Rhabditina</taxon>
        <taxon>Rhabditomorpha</taxon>
        <taxon>Strongyloidea</taxon>
        <taxon>Metastrongylidae</taxon>
        <taxon>Parelaphostrongylus</taxon>
    </lineage>
</organism>
<evidence type="ECO:0000259" key="3">
    <source>
        <dbReference type="Pfam" id="PF25766"/>
    </source>
</evidence>
<reference evidence="4" key="1">
    <citation type="submission" date="2021-06" db="EMBL/GenBank/DDBJ databases">
        <title>Parelaphostrongylus tenuis whole genome reference sequence.</title>
        <authorList>
            <person name="Garwood T.J."/>
            <person name="Larsen P.A."/>
            <person name="Fountain-Jones N.M."/>
            <person name="Garbe J.R."/>
            <person name="Macchietto M.G."/>
            <person name="Kania S.A."/>
            <person name="Gerhold R.W."/>
            <person name="Richards J.E."/>
            <person name="Wolf T.M."/>
        </authorList>
    </citation>
    <scope>NUCLEOTIDE SEQUENCE</scope>
    <source>
        <strain evidence="4">MNPRO001-30</strain>
        <tissue evidence="4">Meninges</tissue>
    </source>
</reference>
<feature type="domain" description="RPAP1 N-terminal" evidence="2">
    <location>
        <begin position="425"/>
        <end position="464"/>
    </location>
</feature>
<evidence type="ECO:0000313" key="5">
    <source>
        <dbReference type="Proteomes" id="UP001196413"/>
    </source>
</evidence>
<dbReference type="AlphaFoldDB" id="A0AAD5LV93"/>
<protein>
    <submittedName>
        <fullName evidence="4">Uncharacterized protein</fullName>
    </submittedName>
</protein>
<dbReference type="InterPro" id="IPR039913">
    <property type="entry name" value="RPAP1/Rba50"/>
</dbReference>
<feature type="compositionally biased region" description="Polar residues" evidence="1">
    <location>
        <begin position="55"/>
        <end position="66"/>
    </location>
</feature>
<evidence type="ECO:0000259" key="2">
    <source>
        <dbReference type="Pfam" id="PF08621"/>
    </source>
</evidence>
<feature type="compositionally biased region" description="Polar residues" evidence="1">
    <location>
        <begin position="262"/>
        <end position="275"/>
    </location>
</feature>
<comment type="caution">
    <text evidence="4">The sequence shown here is derived from an EMBL/GenBank/DDBJ whole genome shotgun (WGS) entry which is preliminary data.</text>
</comment>
<dbReference type="PANTHER" id="PTHR21483:SF18">
    <property type="entry name" value="RNA POLYMERASE II-ASSOCIATED PROTEIN 1"/>
    <property type="match status" value="1"/>
</dbReference>
<feature type="region of interest" description="Disordered" evidence="1">
    <location>
        <begin position="239"/>
        <end position="304"/>
    </location>
</feature>
<feature type="domain" description="RPAP1/MINIYO-like TPR repeats" evidence="3">
    <location>
        <begin position="638"/>
        <end position="844"/>
    </location>
</feature>
<evidence type="ECO:0000256" key="1">
    <source>
        <dbReference type="SAM" id="MobiDB-lite"/>
    </source>
</evidence>
<feature type="region of interest" description="Disordered" evidence="1">
    <location>
        <begin position="35"/>
        <end position="66"/>
    </location>
</feature>
<accession>A0AAD5LV93</accession>
<dbReference type="Pfam" id="PF25766">
    <property type="entry name" value="TPR_RPAP1"/>
    <property type="match status" value="1"/>
</dbReference>
<dbReference type="EMBL" id="JAHQIW010000312">
    <property type="protein sequence ID" value="KAJ1347432.1"/>
    <property type="molecule type" value="Genomic_DNA"/>
</dbReference>
<feature type="region of interest" description="Disordered" evidence="1">
    <location>
        <begin position="460"/>
        <end position="505"/>
    </location>
</feature>
<dbReference type="InterPro" id="IPR013930">
    <property type="entry name" value="RPAP1_N"/>
</dbReference>
<sequence length="873" mass="99579">MENKYGSRRRYSRNISYKSLRKSTAHMMANIRKKLSHAEQSVRRSRRAPLHPLNESRSSSPPKSTQLRIVIPQLPPHGKFLKGSFSMHCRRENKIEFHTFGLLVYGVSYGRGVCWPQIRCNDRPRSVDWRLGEITYSTTTTRRVDLDGYKFDSESNILQTPEHPQTPTTHRIRTGKRAPLLERSRLANTKAALVQIHKIQSPKVPLLASVATDMEGRSLFVKRPTAKETEDDILAMQSEWEASKSQSRHNRTAVQIHRMGKSRTSSTPGKSNSESKAVPAAPSRNFTEEESTCEQTSSARIVQPNGAPTTSCRFFIDLDKITEEWTNQVLFDVEERNSDWLEYDHSDEIARQGCRNLQYSSEDGFPDVLDLSAYYRKDADVKRTASEGKSFFAAEFDRLHGRIEDAVASVDTEAPNEEEDNYELQNDRYLASLDQEKINELRREISEKIAPDKIEFLKQRHQMKSKATEVAKPKKVSRYKASRESKHDTSQSSSVAPSVQPTTPPVVKDMLDQLEVLSEFSDRTSEEKYNRLATDAVQLDFIRKCVRNVGPRQHKSIVKLFDNCKIAPSGCTDKLIELARSRIDDIKELYLEEVKSGEETYFQFGNGLDPMVDGSWMLVPVRRVLDAIHKREKLGITETCQDDVEIIRLALLWTLMLHDEKRTAFLAFSDPNDTYVRLAEVLLIGPNVLADDVIASCYSRILTGYILKVAIDGRLRLRLESRVAGLDAFLPFFEDLLVHFEQYSLGDVADSMECRLALWSSKRNTARQMTIKMSDAADIMKHIRLLSSEQAPELEEQHYVQYTSLLGVYAASIRDGKVTRDRNPVMFAIASEELGRFVLRHSHQDSCGDESKAKEFDVLVEIIRGTLQGKLQL</sequence>
<proteinExistence type="predicted"/>
<evidence type="ECO:0000313" key="4">
    <source>
        <dbReference type="EMBL" id="KAJ1347432.1"/>
    </source>
</evidence>
<keyword evidence="5" id="KW-1185">Reference proteome</keyword>
<dbReference type="Pfam" id="PF08621">
    <property type="entry name" value="RPAP1_N"/>
    <property type="match status" value="1"/>
</dbReference>